<dbReference type="RefSeq" id="XP_022659003.1">
    <property type="nucleotide sequence ID" value="XM_022803268.1"/>
</dbReference>
<evidence type="ECO:0000313" key="2">
    <source>
        <dbReference type="EnsemblMetazoa" id="XP_022659003"/>
    </source>
</evidence>
<dbReference type="InParanoid" id="A0A7M7M953"/>
<proteinExistence type="predicted"/>
<name>A0A7M7M953_VARDE</name>
<protein>
    <submittedName>
        <fullName evidence="2">Uncharacterized protein</fullName>
    </submittedName>
</protein>
<reference evidence="2" key="1">
    <citation type="submission" date="2021-01" db="UniProtKB">
        <authorList>
            <consortium name="EnsemblMetazoa"/>
        </authorList>
    </citation>
    <scope>IDENTIFICATION</scope>
</reference>
<feature type="region of interest" description="Disordered" evidence="1">
    <location>
        <begin position="129"/>
        <end position="149"/>
    </location>
</feature>
<dbReference type="EnsemblMetazoa" id="XM_022803268">
    <property type="protein sequence ID" value="XP_022659003"/>
    <property type="gene ID" value="LOC111249419"/>
</dbReference>
<evidence type="ECO:0000313" key="3">
    <source>
        <dbReference type="Proteomes" id="UP000594260"/>
    </source>
</evidence>
<feature type="compositionally biased region" description="Basic and acidic residues" evidence="1">
    <location>
        <begin position="57"/>
        <end position="71"/>
    </location>
</feature>
<organism evidence="2 3">
    <name type="scientific">Varroa destructor</name>
    <name type="common">Honeybee mite</name>
    <dbReference type="NCBI Taxonomy" id="109461"/>
    <lineage>
        <taxon>Eukaryota</taxon>
        <taxon>Metazoa</taxon>
        <taxon>Ecdysozoa</taxon>
        <taxon>Arthropoda</taxon>
        <taxon>Chelicerata</taxon>
        <taxon>Arachnida</taxon>
        <taxon>Acari</taxon>
        <taxon>Parasitiformes</taxon>
        <taxon>Mesostigmata</taxon>
        <taxon>Gamasina</taxon>
        <taxon>Dermanyssoidea</taxon>
        <taxon>Varroidae</taxon>
        <taxon>Varroa</taxon>
    </lineage>
</organism>
<feature type="compositionally biased region" description="Basic and acidic residues" evidence="1">
    <location>
        <begin position="88"/>
        <end position="110"/>
    </location>
</feature>
<dbReference type="Proteomes" id="UP000594260">
    <property type="component" value="Unplaced"/>
</dbReference>
<dbReference type="GeneID" id="111249419"/>
<dbReference type="AlphaFoldDB" id="A0A7M7M953"/>
<dbReference type="KEGG" id="vde:111249419"/>
<keyword evidence="3" id="KW-1185">Reference proteome</keyword>
<accession>A0A7M7M953</accession>
<sequence length="343" mass="38074">MSSMCDLKRSQRSAVCKPNSSNVQDSSSIITTLVSSSSNSDGQAWLTASKYDANISHSKEVRRKADERSISEEQDQQNSSSVNTKYKGTSERHIGQSPNDERLTNRRELRGGNVTIEKCPAETIAQCHRKPVAKQSQLKSDLPQDTRKQSRCSFRYRSTGLQSNMRTTPYRYSSTTGDYNDELNADSDDEYTDQETSAVIGYRSVSFKGRSAEREPASKSSAYSITTAYSEEEGGCIGRADSDDCFVYGDNANHLIPTVLAELDCSCIRKTSKIAHGSYGGDQSGASTCKSKYSRANLLLFYLKHAHTLKDDKDEVIIDLSSRKTFLEKSITSALMDSFSQIY</sequence>
<feature type="compositionally biased region" description="Polar residues" evidence="1">
    <location>
        <begin position="76"/>
        <end position="87"/>
    </location>
</feature>
<evidence type="ECO:0000256" key="1">
    <source>
        <dbReference type="SAM" id="MobiDB-lite"/>
    </source>
</evidence>
<feature type="region of interest" description="Disordered" evidence="1">
    <location>
        <begin position="57"/>
        <end position="111"/>
    </location>
</feature>
<feature type="region of interest" description="Disordered" evidence="1">
    <location>
        <begin position="1"/>
        <end position="26"/>
    </location>
</feature>